<dbReference type="AlphaFoldDB" id="A0A1L8DC61"/>
<evidence type="ECO:0000256" key="4">
    <source>
        <dbReference type="ARBA" id="ARBA00023242"/>
    </source>
</evidence>
<proteinExistence type="predicted"/>
<comment type="subcellular location">
    <subcellularLocation>
        <location evidence="2">Cytoplasm</location>
    </subcellularLocation>
    <subcellularLocation>
        <location evidence="1">Nucleus</location>
    </subcellularLocation>
</comment>
<dbReference type="EMBL" id="GFDF01010033">
    <property type="protein sequence ID" value="JAV04051.1"/>
    <property type="molecule type" value="Transcribed_RNA"/>
</dbReference>
<evidence type="ECO:0000256" key="5">
    <source>
        <dbReference type="ARBA" id="ARBA00023480"/>
    </source>
</evidence>
<keyword evidence="4" id="KW-0539">Nucleus</keyword>
<evidence type="ECO:0000256" key="2">
    <source>
        <dbReference type="ARBA" id="ARBA00004496"/>
    </source>
</evidence>
<keyword evidence="3" id="KW-0963">Cytoplasm</keyword>
<dbReference type="InterPro" id="IPR029404">
    <property type="entry name" value="CDIN1"/>
</dbReference>
<sequence length="277" mass="31910">MVVLTTEKYNKIIEFIRNFRGLMIDCDKELQRSFPEYADTLVLSSILSREVQNRLKSAYYPIQAQSPHLLQQFEKQICENPKNDTILLNMSIELRFSPVGLARLLLSEKYKGSRTKGDVSNMVKNPYNIPDVALGANVRKCLFNDSFDGPLTDFIRRFMGEEYEIRLKEMAKRIGLVFNDEGDLRRTGYDKTPDLKLAIPCLYRGIPIHWIESKALFGDAANHEKYVREQLSCYRNRFGAGIVIYWMGYVDSVGSDESIFVRDSFPDASELTLLKVC</sequence>
<organism evidence="6">
    <name type="scientific">Nyssomyia neivai</name>
    <dbReference type="NCBI Taxonomy" id="330878"/>
    <lineage>
        <taxon>Eukaryota</taxon>
        <taxon>Metazoa</taxon>
        <taxon>Ecdysozoa</taxon>
        <taxon>Arthropoda</taxon>
        <taxon>Hexapoda</taxon>
        <taxon>Insecta</taxon>
        <taxon>Pterygota</taxon>
        <taxon>Neoptera</taxon>
        <taxon>Endopterygota</taxon>
        <taxon>Diptera</taxon>
        <taxon>Nematocera</taxon>
        <taxon>Psychodoidea</taxon>
        <taxon>Psychodidae</taxon>
        <taxon>Nyssomyia</taxon>
    </lineage>
</organism>
<evidence type="ECO:0000313" key="6">
    <source>
        <dbReference type="EMBL" id="JAV04051.1"/>
    </source>
</evidence>
<dbReference type="PANTHER" id="PTHR31661:SF1">
    <property type="entry name" value="CDAN1-INTERACTING NUCLEASE 1"/>
    <property type="match status" value="1"/>
</dbReference>
<name>A0A1L8DC61_9DIPT</name>
<evidence type="ECO:0000256" key="3">
    <source>
        <dbReference type="ARBA" id="ARBA00022490"/>
    </source>
</evidence>
<dbReference type="Pfam" id="PF14811">
    <property type="entry name" value="TPD"/>
    <property type="match status" value="1"/>
</dbReference>
<accession>A0A1L8DC61</accession>
<evidence type="ECO:0000256" key="1">
    <source>
        <dbReference type="ARBA" id="ARBA00004123"/>
    </source>
</evidence>
<protein>
    <recommendedName>
        <fullName evidence="5">CDAN1-interacting nuclease 1</fullName>
    </recommendedName>
</protein>
<dbReference type="GO" id="GO:0005634">
    <property type="term" value="C:nucleus"/>
    <property type="evidence" value="ECO:0007669"/>
    <property type="project" value="UniProtKB-SubCell"/>
</dbReference>
<dbReference type="GO" id="GO:0005737">
    <property type="term" value="C:cytoplasm"/>
    <property type="evidence" value="ECO:0007669"/>
    <property type="project" value="UniProtKB-SubCell"/>
</dbReference>
<reference evidence="6" key="1">
    <citation type="submission" date="2016-12" db="EMBL/GenBank/DDBJ databases">
        <title>An insight into the sialome and mialome of the sand fly, Nyssomyia neivai.</title>
        <authorList>
            <person name="Sebastian V."/>
            <person name="Goulart T.M."/>
            <person name="Oliveira W."/>
            <person name="Calvo E."/>
            <person name="Oliveira L.F."/>
            <person name="Pinto M.C."/>
            <person name="Rosselino A.M."/>
            <person name="Ribeiro J.M."/>
        </authorList>
    </citation>
    <scope>NUCLEOTIDE SEQUENCE</scope>
</reference>
<dbReference type="PANTHER" id="PTHR31661">
    <property type="entry name" value="SIMILAR TO CDNA SEQUENCE BC052040"/>
    <property type="match status" value="1"/>
</dbReference>